<dbReference type="EMBL" id="JAAXKY010000132">
    <property type="protein sequence ID" value="NMH81143.1"/>
    <property type="molecule type" value="Genomic_DNA"/>
</dbReference>
<accession>A0ABX1RPG3</accession>
<sequence length="153" mass="16926">MSVQTQQLPSWLPVANRIVRTLHRIGLPLGTIHLLTVPGRRTGQSRTTPVSPLTVDGHRYVVAGLPQSDWARNARAAGRGELVRGRRRRGVTLREVADPDLRRAVMRAFPTEVPHGVDFFVRIGLVDRADPDQFAAAAERVAVFEVRDASARP</sequence>
<organism evidence="1 2">
    <name type="scientific">Pseudonocardia xinjiangensis</name>
    <dbReference type="NCBI Taxonomy" id="75289"/>
    <lineage>
        <taxon>Bacteria</taxon>
        <taxon>Bacillati</taxon>
        <taxon>Actinomycetota</taxon>
        <taxon>Actinomycetes</taxon>
        <taxon>Pseudonocardiales</taxon>
        <taxon>Pseudonocardiaceae</taxon>
        <taxon>Pseudonocardia</taxon>
    </lineage>
</organism>
<protein>
    <submittedName>
        <fullName evidence="1">Nitroreductase family deazaflavin-dependent oxidoreductase</fullName>
    </submittedName>
</protein>
<evidence type="ECO:0000313" key="2">
    <source>
        <dbReference type="Proteomes" id="UP001296706"/>
    </source>
</evidence>
<dbReference type="Gene3D" id="2.30.110.10">
    <property type="entry name" value="Electron Transport, Fmn-binding Protein, Chain A"/>
    <property type="match status" value="1"/>
</dbReference>
<comment type="caution">
    <text evidence="1">The sequence shown here is derived from an EMBL/GenBank/DDBJ whole genome shotgun (WGS) entry which is preliminary data.</text>
</comment>
<proteinExistence type="predicted"/>
<dbReference type="InterPro" id="IPR004378">
    <property type="entry name" value="F420H2_quin_Rdtase"/>
</dbReference>
<dbReference type="InterPro" id="IPR012349">
    <property type="entry name" value="Split_barrel_FMN-bd"/>
</dbReference>
<keyword evidence="2" id="KW-1185">Reference proteome</keyword>
<dbReference type="Proteomes" id="UP001296706">
    <property type="component" value="Unassembled WGS sequence"/>
</dbReference>
<gene>
    <name evidence="1" type="ORF">HF577_29125</name>
</gene>
<name>A0ABX1RPG3_9PSEU</name>
<reference evidence="1 2" key="1">
    <citation type="submission" date="2020-04" db="EMBL/GenBank/DDBJ databases">
        <authorList>
            <person name="Klaysubun C."/>
            <person name="Duangmal K."/>
            <person name="Lipun K."/>
        </authorList>
    </citation>
    <scope>NUCLEOTIDE SEQUENCE [LARGE SCALE GENOMIC DNA]</scope>
    <source>
        <strain evidence="1 2">JCM 11839</strain>
    </source>
</reference>
<dbReference type="NCBIfam" id="TIGR00026">
    <property type="entry name" value="hi_GC_TIGR00026"/>
    <property type="match status" value="1"/>
</dbReference>
<evidence type="ECO:0000313" key="1">
    <source>
        <dbReference type="EMBL" id="NMH81143.1"/>
    </source>
</evidence>
<dbReference type="Pfam" id="PF04075">
    <property type="entry name" value="F420H2_quin_red"/>
    <property type="match status" value="1"/>
</dbReference>